<feature type="compositionally biased region" description="Acidic residues" evidence="1">
    <location>
        <begin position="138"/>
        <end position="151"/>
    </location>
</feature>
<organism evidence="2 3">
    <name type="scientific">Giardia intestinalis (strain ATCC 50803 / WB clone C6)</name>
    <name type="common">Giardia lamblia</name>
    <dbReference type="NCBI Taxonomy" id="184922"/>
    <lineage>
        <taxon>Eukaryota</taxon>
        <taxon>Metamonada</taxon>
        <taxon>Diplomonadida</taxon>
        <taxon>Hexamitidae</taxon>
        <taxon>Giardiinae</taxon>
        <taxon>Giardia</taxon>
    </lineage>
</organism>
<comment type="caution">
    <text evidence="2">The sequence shown here is derived from an EMBL/GenBank/DDBJ whole genome shotgun (WGS) entry which is preliminary data.</text>
</comment>
<dbReference type="OMA" id="LCEIAPF"/>
<feature type="region of interest" description="Disordered" evidence="1">
    <location>
        <begin position="326"/>
        <end position="353"/>
    </location>
</feature>
<protein>
    <submittedName>
        <fullName evidence="2">Uncharacterized protein</fullName>
    </submittedName>
</protein>
<evidence type="ECO:0000313" key="3">
    <source>
        <dbReference type="Proteomes" id="UP000001548"/>
    </source>
</evidence>
<dbReference type="Proteomes" id="UP000001548">
    <property type="component" value="Unassembled WGS sequence"/>
</dbReference>
<feature type="compositionally biased region" description="Low complexity" evidence="1">
    <location>
        <begin position="342"/>
        <end position="353"/>
    </location>
</feature>
<sequence length="886" mass="99145">MSNSNLDSYLRSARHAPVLHCPFSIYSELQHLKDSSDLPSFLLRPLSYSLSRFNLFRSAGSISFSAALAPAAPHEHYAYPCLASLVQFLGYRPEDCNASVELEKPLQNHDVCTYIASPDELACALSLLGTQHTHPPDLESDTTSDSEELSDDQQSPNRSRPRTHVELHLQHLRRSIPRPKSTKHANLYLLRASSRPTVCPNIILVEDSGGAGLAALFRSICHRVSDVYSNLPVHSIFSTVYSTSIGEKQCLTMAHRGLQMQCCNDGATSDLATERVLFTVQESKRIMRLFNRKERQKDGTWTKRPRKPLVSPSESITQALLRAKAAAQTNSKDEDKETYQFSSSLSPSSSESSLTAQHKHKITSYFSYLSGYPTLAWPPVTVIDFSPIQYNISTFDMCSEISFSLGTVHKEAGTKAAKRPILVGYSRHRFSYRRQLFRAQLFYHMLSNSSSYKLESDKYYYNSLNDCMDLHVEQAVVEKRKGQFRPLSVQEVLCGITGESRSLDEVVQKISEPADIIPPKKVPETKRTQKKNAKSSSKHSILDQMVKVSQKPSEAIDCEVGEPLRKQLPSSTVLDADSFIKLFNKTSDSNISSMQHLGRDAPVPTFINGRGRAQHEYSLINEYSADDREDISFISVPLCEIAPFNCSHLFMLKDVASDIAKYKALACEALVLACYDTASWQASKHTLSLRPDIRQLSNLIHFWGDAASMPLVAKRKQGAAWPDHTYADVIEICSSLCGGFLILSGSSHLSLHQASTGQASCTIEISHIVNSERIQSAVRYVLLSQKGSRKRYRVDFVPETCPALPVTEKYISYLERADHQDTIQYNISLNMDQKGIWGDILLASGEIMTRRMVDMVHMALPMVDYGAPSSVLQGLNVLKKWSYLLL</sequence>
<evidence type="ECO:0000313" key="2">
    <source>
        <dbReference type="EMBL" id="KAE8305740.1"/>
    </source>
</evidence>
<dbReference type="EMBL" id="AACB03000001">
    <property type="protein sequence ID" value="KAE8305740.1"/>
    <property type="molecule type" value="Genomic_DNA"/>
</dbReference>
<name>D3KH45_GIAIC</name>
<proteinExistence type="predicted"/>
<evidence type="ECO:0000256" key="1">
    <source>
        <dbReference type="SAM" id="MobiDB-lite"/>
    </source>
</evidence>
<dbReference type="HOGENOM" id="CLU_325558_0_0_1"/>
<accession>D3KH45</accession>
<dbReference type="AlphaFoldDB" id="D3KH45"/>
<gene>
    <name evidence="2" type="ORF">GL50803_007555</name>
</gene>
<keyword evidence="3" id="KW-1185">Reference proteome</keyword>
<reference evidence="2 3" key="1">
    <citation type="journal article" date="2007" name="Science">
        <title>Genomic minimalism in the early diverging intestinal parasite Giardia lamblia.</title>
        <authorList>
            <person name="Morrison H.G."/>
            <person name="McArthur A.G."/>
            <person name="Gillin F.D."/>
            <person name="Aley S.B."/>
            <person name="Adam R.D."/>
            <person name="Olsen G.J."/>
            <person name="Best A.A."/>
            <person name="Cande W.Z."/>
            <person name="Chen F."/>
            <person name="Cipriano M.J."/>
            <person name="Davids B.J."/>
            <person name="Dawson S.C."/>
            <person name="Elmendorf H.G."/>
            <person name="Hehl A.B."/>
            <person name="Holder M.E."/>
            <person name="Huse S.M."/>
            <person name="Kim U.U."/>
            <person name="Lasek-Nesselquist E."/>
            <person name="Manning G."/>
            <person name="Nigam A."/>
            <person name="Nixon J.E."/>
            <person name="Palm D."/>
            <person name="Passamaneck N.E."/>
            <person name="Prabhu A."/>
            <person name="Reich C.I."/>
            <person name="Reiner D.S."/>
            <person name="Samuelson J."/>
            <person name="Svard S.G."/>
            <person name="Sogin M.L."/>
        </authorList>
    </citation>
    <scope>NUCLEOTIDE SEQUENCE [LARGE SCALE GENOMIC DNA]</scope>
    <source>
        <strain evidence="2 3">WB C6</strain>
    </source>
</reference>
<feature type="compositionally biased region" description="Basic residues" evidence="1">
    <location>
        <begin position="528"/>
        <end position="537"/>
    </location>
</feature>
<feature type="region of interest" description="Disordered" evidence="1">
    <location>
        <begin position="517"/>
        <end position="541"/>
    </location>
</feature>
<feature type="region of interest" description="Disordered" evidence="1">
    <location>
        <begin position="134"/>
        <end position="164"/>
    </location>
</feature>
<dbReference type="VEuPathDB" id="GiardiaDB:GL50803_7555"/>